<comment type="caution">
    <text evidence="1">The sequence shown here is derived from an EMBL/GenBank/DDBJ whole genome shotgun (WGS) entry which is preliminary data.</text>
</comment>
<feature type="non-terminal residue" evidence="1">
    <location>
        <position position="1"/>
    </location>
</feature>
<dbReference type="Proteomes" id="UP000789920">
    <property type="component" value="Unassembled WGS sequence"/>
</dbReference>
<organism evidence="1 2">
    <name type="scientific">Racocetra persica</name>
    <dbReference type="NCBI Taxonomy" id="160502"/>
    <lineage>
        <taxon>Eukaryota</taxon>
        <taxon>Fungi</taxon>
        <taxon>Fungi incertae sedis</taxon>
        <taxon>Mucoromycota</taxon>
        <taxon>Glomeromycotina</taxon>
        <taxon>Glomeromycetes</taxon>
        <taxon>Diversisporales</taxon>
        <taxon>Gigasporaceae</taxon>
        <taxon>Racocetra</taxon>
    </lineage>
</organism>
<sequence>SSNPPRNIPVNLTVPSPPREKQGQKRTREANDINPSRMEADQG</sequence>
<accession>A0ACA9Q6K3</accession>
<dbReference type="EMBL" id="CAJVQC010027865">
    <property type="protein sequence ID" value="CAG8737815.1"/>
    <property type="molecule type" value="Genomic_DNA"/>
</dbReference>
<proteinExistence type="predicted"/>
<feature type="non-terminal residue" evidence="1">
    <location>
        <position position="43"/>
    </location>
</feature>
<name>A0ACA9Q6K3_9GLOM</name>
<protein>
    <submittedName>
        <fullName evidence="1">2389_t:CDS:1</fullName>
    </submittedName>
</protein>
<reference evidence="1" key="1">
    <citation type="submission" date="2021-06" db="EMBL/GenBank/DDBJ databases">
        <authorList>
            <person name="Kallberg Y."/>
            <person name="Tangrot J."/>
            <person name="Rosling A."/>
        </authorList>
    </citation>
    <scope>NUCLEOTIDE SEQUENCE</scope>
    <source>
        <strain evidence="1">MA461A</strain>
    </source>
</reference>
<keyword evidence="2" id="KW-1185">Reference proteome</keyword>
<evidence type="ECO:0000313" key="2">
    <source>
        <dbReference type="Proteomes" id="UP000789920"/>
    </source>
</evidence>
<evidence type="ECO:0000313" key="1">
    <source>
        <dbReference type="EMBL" id="CAG8737815.1"/>
    </source>
</evidence>
<gene>
    <name evidence="1" type="ORF">RPERSI_LOCUS12841</name>
</gene>